<dbReference type="EMBL" id="PQWO01000012">
    <property type="protein sequence ID" value="PZD72155.1"/>
    <property type="molecule type" value="Genomic_DNA"/>
</dbReference>
<protein>
    <submittedName>
        <fullName evidence="1">Uncharacterized protein</fullName>
    </submittedName>
</protein>
<comment type="caution">
    <text evidence="1">The sequence shown here is derived from an EMBL/GenBank/DDBJ whole genome shotgun (WGS) entry which is preliminary data.</text>
</comment>
<accession>A0A2W1JL30</accession>
<organism evidence="1 2">
    <name type="scientific">Acaryochloris thomasi RCC1774</name>
    <dbReference type="NCBI Taxonomy" id="1764569"/>
    <lineage>
        <taxon>Bacteria</taxon>
        <taxon>Bacillati</taxon>
        <taxon>Cyanobacteriota</taxon>
        <taxon>Cyanophyceae</taxon>
        <taxon>Acaryochloridales</taxon>
        <taxon>Acaryochloridaceae</taxon>
        <taxon>Acaryochloris</taxon>
        <taxon>Acaryochloris thomasi</taxon>
    </lineage>
</organism>
<sequence>MFFYLWQMLHQCWQALQVPMCFISAWGLILLMGWRLTLAVRTGVSVSTRLHQIPCADCQFFTGDYRLKCTVHPDTALSERAIDCRDFEVHPASNY</sequence>
<name>A0A2W1JL30_9CYAN</name>
<evidence type="ECO:0000313" key="2">
    <source>
        <dbReference type="Proteomes" id="UP000248857"/>
    </source>
</evidence>
<keyword evidence="2" id="KW-1185">Reference proteome</keyword>
<proteinExistence type="predicted"/>
<reference evidence="1 2" key="1">
    <citation type="journal article" date="2018" name="Sci. Rep.">
        <title>A novel species of the marine cyanobacterium Acaryochloris with a unique pigment content and lifestyle.</title>
        <authorList>
            <person name="Partensky F."/>
            <person name="Six C."/>
            <person name="Ratin M."/>
            <person name="Garczarek L."/>
            <person name="Vaulot D."/>
            <person name="Probert I."/>
            <person name="Calteau A."/>
            <person name="Gourvil P."/>
            <person name="Marie D."/>
            <person name="Grebert T."/>
            <person name="Bouchier C."/>
            <person name="Le Panse S."/>
            <person name="Gachenot M."/>
            <person name="Rodriguez F."/>
            <person name="Garrido J.L."/>
        </authorList>
    </citation>
    <scope>NUCLEOTIDE SEQUENCE [LARGE SCALE GENOMIC DNA]</scope>
    <source>
        <strain evidence="1 2">RCC1774</strain>
    </source>
</reference>
<gene>
    <name evidence="1" type="ORF">C1752_04088</name>
</gene>
<dbReference type="Proteomes" id="UP000248857">
    <property type="component" value="Unassembled WGS sequence"/>
</dbReference>
<evidence type="ECO:0000313" key="1">
    <source>
        <dbReference type="EMBL" id="PZD72155.1"/>
    </source>
</evidence>
<dbReference type="AlphaFoldDB" id="A0A2W1JL30"/>